<dbReference type="InterPro" id="IPR012910">
    <property type="entry name" value="Plug_dom"/>
</dbReference>
<dbReference type="Gene3D" id="2.40.170.20">
    <property type="entry name" value="TonB-dependent receptor, beta-barrel domain"/>
    <property type="match status" value="1"/>
</dbReference>
<dbReference type="NCBIfam" id="TIGR04056">
    <property type="entry name" value="OMP_RagA_SusC"/>
    <property type="match status" value="1"/>
</dbReference>
<dbReference type="Pfam" id="PF07715">
    <property type="entry name" value="Plug"/>
    <property type="match status" value="1"/>
</dbReference>
<dbReference type="Proteomes" id="UP000663940">
    <property type="component" value="Chromosome"/>
</dbReference>
<keyword evidence="5 7" id="KW-0472">Membrane</keyword>
<dbReference type="Pfam" id="PF13715">
    <property type="entry name" value="CarbopepD_reg_2"/>
    <property type="match status" value="1"/>
</dbReference>
<dbReference type="GO" id="GO:0009279">
    <property type="term" value="C:cell outer membrane"/>
    <property type="evidence" value="ECO:0007669"/>
    <property type="project" value="UniProtKB-SubCell"/>
</dbReference>
<dbReference type="SUPFAM" id="SSF49464">
    <property type="entry name" value="Carboxypeptidase regulatory domain-like"/>
    <property type="match status" value="1"/>
</dbReference>
<comment type="similarity">
    <text evidence="7">Belongs to the TonB-dependent receptor family.</text>
</comment>
<evidence type="ECO:0000313" key="10">
    <source>
        <dbReference type="EMBL" id="QTE48671.1"/>
    </source>
</evidence>
<gene>
    <name evidence="9" type="ORF">DIU31_003290</name>
    <name evidence="10" type="ORF">J3L21_24460</name>
</gene>
<accession>A0AAE6MGJ7</accession>
<evidence type="ECO:0000256" key="1">
    <source>
        <dbReference type="ARBA" id="ARBA00004571"/>
    </source>
</evidence>
<protein>
    <submittedName>
        <fullName evidence="9">TonB-dependent receptor</fullName>
    </submittedName>
</protein>
<dbReference type="InterPro" id="IPR037066">
    <property type="entry name" value="Plug_dom_sf"/>
</dbReference>
<evidence type="ECO:0000256" key="7">
    <source>
        <dbReference type="PROSITE-ProRule" id="PRU01360"/>
    </source>
</evidence>
<evidence type="ECO:0000313" key="11">
    <source>
        <dbReference type="Proteomes" id="UP000250557"/>
    </source>
</evidence>
<dbReference type="InterPro" id="IPR023997">
    <property type="entry name" value="TonB-dep_OMP_SusC/RagA_CS"/>
</dbReference>
<evidence type="ECO:0000256" key="4">
    <source>
        <dbReference type="ARBA" id="ARBA00022692"/>
    </source>
</evidence>
<dbReference type="RefSeq" id="WP_112654458.1">
    <property type="nucleotide sequence ID" value="NZ_CP043451.1"/>
</dbReference>
<dbReference type="SUPFAM" id="SSF56935">
    <property type="entry name" value="Porins"/>
    <property type="match status" value="1"/>
</dbReference>
<keyword evidence="6 7" id="KW-0998">Cell outer membrane</keyword>
<dbReference type="InterPro" id="IPR008969">
    <property type="entry name" value="CarboxyPept-like_regulatory"/>
</dbReference>
<keyword evidence="2 7" id="KW-0813">Transport</keyword>
<reference evidence="10 12" key="2">
    <citation type="submission" date="2021-03" db="EMBL/GenBank/DDBJ databases">
        <title>Mucilaginibacter strains isolated from gold and copper mining confer multi heavy-metal resistance.</title>
        <authorList>
            <person name="Li Y."/>
        </authorList>
    </citation>
    <scope>NUCLEOTIDE SEQUENCE [LARGE SCALE GENOMIC DNA]</scope>
    <source>
        <strain evidence="10 12">P2-4</strain>
    </source>
</reference>
<dbReference type="InterPro" id="IPR039426">
    <property type="entry name" value="TonB-dep_rcpt-like"/>
</dbReference>
<keyword evidence="9" id="KW-0675">Receptor</keyword>
<feature type="domain" description="TonB-dependent receptor plug" evidence="8">
    <location>
        <begin position="230"/>
        <end position="337"/>
    </location>
</feature>
<evidence type="ECO:0000259" key="8">
    <source>
        <dbReference type="Pfam" id="PF07715"/>
    </source>
</evidence>
<organism evidence="9 11">
    <name type="scientific">Mucilaginibacter rubeus</name>
    <dbReference type="NCBI Taxonomy" id="2027860"/>
    <lineage>
        <taxon>Bacteria</taxon>
        <taxon>Pseudomonadati</taxon>
        <taxon>Bacteroidota</taxon>
        <taxon>Sphingobacteriia</taxon>
        <taxon>Sphingobacteriales</taxon>
        <taxon>Sphingobacteriaceae</taxon>
        <taxon>Mucilaginibacter</taxon>
    </lineage>
</organism>
<evidence type="ECO:0000313" key="9">
    <source>
        <dbReference type="EMBL" id="QEM02586.1"/>
    </source>
</evidence>
<dbReference type="EMBL" id="CP071880">
    <property type="protein sequence ID" value="QTE48671.1"/>
    <property type="molecule type" value="Genomic_DNA"/>
</dbReference>
<evidence type="ECO:0000313" key="12">
    <source>
        <dbReference type="Proteomes" id="UP000663940"/>
    </source>
</evidence>
<evidence type="ECO:0000256" key="3">
    <source>
        <dbReference type="ARBA" id="ARBA00022452"/>
    </source>
</evidence>
<evidence type="ECO:0000256" key="6">
    <source>
        <dbReference type="ARBA" id="ARBA00023237"/>
    </source>
</evidence>
<comment type="subcellular location">
    <subcellularLocation>
        <location evidence="1 7">Cell outer membrane</location>
        <topology evidence="1 7">Multi-pass membrane protein</topology>
    </subcellularLocation>
</comment>
<dbReference type="AlphaFoldDB" id="A0AAE6MGJ7"/>
<dbReference type="PROSITE" id="PS52016">
    <property type="entry name" value="TONB_DEPENDENT_REC_3"/>
    <property type="match status" value="1"/>
</dbReference>
<dbReference type="InterPro" id="IPR023996">
    <property type="entry name" value="TonB-dep_OMP_SusC/RagA"/>
</dbReference>
<evidence type="ECO:0000256" key="2">
    <source>
        <dbReference type="ARBA" id="ARBA00022448"/>
    </source>
</evidence>
<sequence>MYKFYIEILCWPKRRVPKLLLMMKLTILLLTVTMLQVSAATFAQKLNLTQKKVTLKQVFKAIKKQTGYDVLYQPGRLNASVKINANFINTPLDEVIKNCIDGKALSYVFFEKTIVIKAAEKGVNNNSNAGAGSVEVSIITVKGIVIDSAGRPIPGATVMLKDGSKGTMSDADGKFELKDVPSAGVLLITSIGYLQQEIVVNNQATLRVVLKETSRELSQVVVIGYGSQKKSDVTGAIISVSKQRLENLPVTNILQSIEGAVPGINITSGSSAPGAVSSIYVRGLHSITASNSPLVVLDGVPYNGSYNDINTNDVESVQVLKDASATAIYGTRGSNGVIIVTTKKGKTGKPSVQYNAWAGPEYMSHEVKPMGGAEYVQKNLDYDEQAGKTAAPVPNLYEQDNYKNGKETDWIKTISQQGFIQNHSLNLSGGTADVKYYVSGDYTKEKGILKGYQFNRFNVRGNLDAKITDWLNAGTNMFFNNNNYDGGKSNLYMATVMSPYGQEYNAQGGYQIYPMYPDALYTNPLLGLYQPTVSKNRTWNGNFYAELKPGFIKGFKYRLNTGYAYNPAMTGDYTGRNTGDAIGHATMTNAESNHWLIENIVNYSRSFGKHSIDFTGLYSSQKDYTLSNALNANTFINDLTNFYNLGSAQIQQTSSSYTQNTLLSQMARINYSYAGKYLLTATARRDGFSGFSAANKYGTFPSVAVAWNLTEESFMKGVSAISALKLRASYGISGNQGVSSYNTLTTLASTQYIYGSTTTIGLNPSAIGNGNLKWESTKGFNLGIDFSILKDRISGSVDAYDTKTYNLLLSRKIPYITGYTNILDNIGRTANKGIEFSITSRNIQNSDFSWETNVNFSANRNKLVQLYGDNKDDITNNLFLGKQMQAVYDYKLIGVWQKGDDFTVDPSAKPGDLKFADLNGDRKINTADKTYLGSRLPKYIAGMTNTFRYKNFSLSAFIQTFQGALKPNPIYDYRDQAGRINLPAGIVYWTAANQSNTRPSLSYTNSRQYTYPVSGSYTRIKDVTLSYSFSKEILRDLKISNLQVYASGRNIATFSKWLGWDPETDFYNYAGNQSSSFYPLVATVVVGVNITLQ</sequence>
<name>A0AAE6MGJ7_9SPHI</name>
<dbReference type="NCBIfam" id="TIGR04057">
    <property type="entry name" value="SusC_RagA_signa"/>
    <property type="match status" value="1"/>
</dbReference>
<dbReference type="EMBL" id="CP043451">
    <property type="protein sequence ID" value="QEM02586.1"/>
    <property type="molecule type" value="Genomic_DNA"/>
</dbReference>
<dbReference type="Proteomes" id="UP000250557">
    <property type="component" value="Chromosome"/>
</dbReference>
<keyword evidence="12" id="KW-1185">Reference proteome</keyword>
<dbReference type="Gene3D" id="2.60.40.1120">
    <property type="entry name" value="Carboxypeptidase-like, regulatory domain"/>
    <property type="match status" value="1"/>
</dbReference>
<proteinExistence type="inferred from homology"/>
<evidence type="ECO:0000256" key="5">
    <source>
        <dbReference type="ARBA" id="ARBA00023136"/>
    </source>
</evidence>
<dbReference type="Gene3D" id="2.170.130.10">
    <property type="entry name" value="TonB-dependent receptor, plug domain"/>
    <property type="match status" value="1"/>
</dbReference>
<keyword evidence="4 7" id="KW-0812">Transmembrane</keyword>
<reference evidence="9 11" key="1">
    <citation type="submission" date="2019-08" db="EMBL/GenBank/DDBJ databases">
        <title>Comparative genome analysis confer to the adaptation heavy metal polluted environment.</title>
        <authorList>
            <person name="Li Y."/>
        </authorList>
    </citation>
    <scope>NUCLEOTIDE SEQUENCE [LARGE SCALE GENOMIC DNA]</scope>
    <source>
        <strain evidence="9 11">P2</strain>
    </source>
</reference>
<dbReference type="InterPro" id="IPR036942">
    <property type="entry name" value="Beta-barrel_TonB_sf"/>
</dbReference>
<keyword evidence="3 7" id="KW-1134">Transmembrane beta strand</keyword>